<reference evidence="1 2" key="1">
    <citation type="submission" date="2018-05" db="EMBL/GenBank/DDBJ databases">
        <title>Whole genome sequencing for identification of molecular markers to develop diagnostic detection tools for the regulated plant pathogen Lachnellula willkommii.</title>
        <authorList>
            <person name="Giroux E."/>
            <person name="Bilodeau G."/>
        </authorList>
    </citation>
    <scope>NUCLEOTIDE SEQUENCE [LARGE SCALE GENOMIC DNA]</scope>
    <source>
        <strain evidence="1 2">CBS 203.66</strain>
    </source>
</reference>
<organism evidence="1 2">
    <name type="scientific">Lachnellula arida</name>
    <dbReference type="NCBI Taxonomy" id="1316785"/>
    <lineage>
        <taxon>Eukaryota</taxon>
        <taxon>Fungi</taxon>
        <taxon>Dikarya</taxon>
        <taxon>Ascomycota</taxon>
        <taxon>Pezizomycotina</taxon>
        <taxon>Leotiomycetes</taxon>
        <taxon>Helotiales</taxon>
        <taxon>Lachnaceae</taxon>
        <taxon>Lachnellula</taxon>
    </lineage>
</organism>
<protein>
    <submittedName>
        <fullName evidence="1">Nephrocystin-3</fullName>
    </submittedName>
</protein>
<dbReference type="EMBL" id="QGMF01001308">
    <property type="protein sequence ID" value="TVY12783.1"/>
    <property type="molecule type" value="Genomic_DNA"/>
</dbReference>
<dbReference type="SUPFAM" id="SSF48452">
    <property type="entry name" value="TPR-like"/>
    <property type="match status" value="1"/>
</dbReference>
<dbReference type="InterPro" id="IPR027417">
    <property type="entry name" value="P-loop_NTPase"/>
</dbReference>
<dbReference type="InterPro" id="IPR011990">
    <property type="entry name" value="TPR-like_helical_dom_sf"/>
</dbReference>
<feature type="non-terminal residue" evidence="1">
    <location>
        <position position="1"/>
    </location>
</feature>
<comment type="caution">
    <text evidence="1">The sequence shown here is derived from an EMBL/GenBank/DDBJ whole genome shotgun (WGS) entry which is preliminary data.</text>
</comment>
<dbReference type="PANTHER" id="PTHR46082">
    <property type="entry name" value="ATP/GTP-BINDING PROTEIN-RELATED"/>
    <property type="match status" value="1"/>
</dbReference>
<dbReference type="Gene3D" id="1.25.40.10">
    <property type="entry name" value="Tetratricopeptide repeat domain"/>
    <property type="match status" value="1"/>
</dbReference>
<proteinExistence type="predicted"/>
<evidence type="ECO:0000313" key="2">
    <source>
        <dbReference type="Proteomes" id="UP000469559"/>
    </source>
</evidence>
<dbReference type="OrthoDB" id="5086500at2759"/>
<dbReference type="InterPro" id="IPR053137">
    <property type="entry name" value="NLR-like"/>
</dbReference>
<dbReference type="Gene3D" id="3.40.50.300">
    <property type="entry name" value="P-loop containing nucleotide triphosphate hydrolases"/>
    <property type="match status" value="1"/>
</dbReference>
<dbReference type="SUPFAM" id="SSF52540">
    <property type="entry name" value="P-loop containing nucleoside triphosphate hydrolases"/>
    <property type="match status" value="1"/>
</dbReference>
<keyword evidence="2" id="KW-1185">Reference proteome</keyword>
<dbReference type="Proteomes" id="UP000469559">
    <property type="component" value="Unassembled WGS sequence"/>
</dbReference>
<dbReference type="AlphaFoldDB" id="A0A8T9B2P3"/>
<sequence length="462" mass="52467">MDRSGSHSRNKYYLVPHNVSAVFTGRDNVFQELLQNCISSQNLTIQLRYVLYGLGGSGKTQVSLKFAQDYRESFWGIFCIDCSTIQTIKQGFSQISQICQIEDDLQSIRNWLSNNTEQWLLIFDNADDPSINLFNYFLVGLRGTILITTRNPECRVHQTVGSYELAGMGTEDAIDLLLKSIEATDLSPSTLREKARTITKTLGNLSLAIVQAGAIIRQNLCPIEDYYGMYQCRRRELLSRAPTQASSDYKYTVYTTWEVSVNMIESMSSEVAIHALELLRLFSFLHFDSISEEIFQKAWVNKIEQARWVLKTAVLLADSISWENSISGYDFRRSLSSHIATCLQAMTLETLFTSDIGAEGCCNVANRFARVLEESGQWQGAMQLEEKVYEARKRTLGEEHPSTLLSMGNLARSYSDLGRGQDAVQLAEKVYEARKRTLGEEHPNTLSILEFYNIALYKLHEE</sequence>
<name>A0A8T9B2P3_9HELO</name>
<dbReference type="Pfam" id="PF13374">
    <property type="entry name" value="TPR_10"/>
    <property type="match status" value="2"/>
</dbReference>
<dbReference type="PANTHER" id="PTHR46082:SF6">
    <property type="entry name" value="AAA+ ATPASE DOMAIN-CONTAINING PROTEIN-RELATED"/>
    <property type="match status" value="1"/>
</dbReference>
<evidence type="ECO:0000313" key="1">
    <source>
        <dbReference type="EMBL" id="TVY12783.1"/>
    </source>
</evidence>
<accession>A0A8T9B2P3</accession>
<gene>
    <name evidence="1" type="primary">NPHP3_0</name>
    <name evidence="1" type="ORF">LARI1_G008557</name>
</gene>